<evidence type="ECO:0008006" key="3">
    <source>
        <dbReference type="Google" id="ProtNLM"/>
    </source>
</evidence>
<name>A0A1Z9Z2L7_9GAMM</name>
<protein>
    <recommendedName>
        <fullName evidence="3">DUF4376 domain-containing protein</fullName>
    </recommendedName>
</protein>
<sequence length="165" mass="19475">MIKFSVIKQAFYDSALDYPELPEDLILVSNEQHLYLLEKINNGCIIFEDLSYTDRKPSQNHIWNGVEWEDKRSEEDKRSAYLASLKNLTRRQFKLTLLDFDLLDTIEGKIAAIEDKATRQRIQIEYTEALEFNRTSDSVLYMCQMLELTESQVDEMWKHAMQIPT</sequence>
<organism evidence="1 2">
    <name type="scientific">Acinetobacter populi</name>
    <dbReference type="NCBI Taxonomy" id="1582270"/>
    <lineage>
        <taxon>Bacteria</taxon>
        <taxon>Pseudomonadati</taxon>
        <taxon>Pseudomonadota</taxon>
        <taxon>Gammaproteobacteria</taxon>
        <taxon>Moraxellales</taxon>
        <taxon>Moraxellaceae</taxon>
        <taxon>Acinetobacter</taxon>
    </lineage>
</organism>
<dbReference type="Proteomes" id="UP000196536">
    <property type="component" value="Unassembled WGS sequence"/>
</dbReference>
<accession>A0A1Z9Z2L7</accession>
<keyword evidence="2" id="KW-1185">Reference proteome</keyword>
<evidence type="ECO:0000313" key="2">
    <source>
        <dbReference type="Proteomes" id="UP000196536"/>
    </source>
</evidence>
<reference evidence="1 2" key="1">
    <citation type="submission" date="2017-05" db="EMBL/GenBank/DDBJ databases">
        <title>Acinetobacter populi ANC 5415 (= PBJ7), whole genome shotgun sequencing project.</title>
        <authorList>
            <person name="Nemec A."/>
            <person name="Radolfova-Krizova L."/>
        </authorList>
    </citation>
    <scope>NUCLEOTIDE SEQUENCE [LARGE SCALE GENOMIC DNA]</scope>
    <source>
        <strain evidence="1 2">PBJ7</strain>
    </source>
</reference>
<dbReference type="EMBL" id="NEXX01000001">
    <property type="protein sequence ID" value="OUY08711.1"/>
    <property type="molecule type" value="Genomic_DNA"/>
</dbReference>
<gene>
    <name evidence="1" type="ORF">CAP51_03610</name>
</gene>
<comment type="caution">
    <text evidence="1">The sequence shown here is derived from an EMBL/GenBank/DDBJ whole genome shotgun (WGS) entry which is preliminary data.</text>
</comment>
<proteinExistence type="predicted"/>
<evidence type="ECO:0000313" key="1">
    <source>
        <dbReference type="EMBL" id="OUY08711.1"/>
    </source>
</evidence>
<dbReference type="OrthoDB" id="8596093at2"/>
<dbReference type="RefSeq" id="WP_087619374.1">
    <property type="nucleotide sequence ID" value="NZ_NEXX01000001.1"/>
</dbReference>
<dbReference type="AlphaFoldDB" id="A0A1Z9Z2L7"/>